<dbReference type="OrthoDB" id="250175at2759"/>
<evidence type="ECO:0000259" key="4">
    <source>
        <dbReference type="Pfam" id="PF00542"/>
    </source>
</evidence>
<accession>A0A2H9TQI2</accession>
<dbReference type="HAMAP" id="MF_00368">
    <property type="entry name" value="Ribosomal_bL12"/>
    <property type="match status" value="1"/>
</dbReference>
<dbReference type="Gene3D" id="1.20.5.710">
    <property type="entry name" value="Single helix bin"/>
    <property type="match status" value="1"/>
</dbReference>
<comment type="caution">
    <text evidence="6">The sequence shown here is derived from an EMBL/GenBank/DDBJ whole genome shotgun (WGS) entry which is preliminary data.</text>
</comment>
<organism evidence="6 7">
    <name type="scientific">Paramicrosporidium saccamoebae</name>
    <dbReference type="NCBI Taxonomy" id="1246581"/>
    <lineage>
        <taxon>Eukaryota</taxon>
        <taxon>Fungi</taxon>
        <taxon>Fungi incertae sedis</taxon>
        <taxon>Cryptomycota</taxon>
        <taxon>Cryptomycota incertae sedis</taxon>
        <taxon>Paramicrosporidium</taxon>
    </lineage>
</organism>
<dbReference type="GO" id="GO:0006412">
    <property type="term" value="P:translation"/>
    <property type="evidence" value="ECO:0007669"/>
    <property type="project" value="InterPro"/>
</dbReference>
<dbReference type="Pfam" id="PF00542">
    <property type="entry name" value="Ribosomal_L12"/>
    <property type="match status" value="1"/>
</dbReference>
<dbReference type="AlphaFoldDB" id="A0A2H9TQI2"/>
<dbReference type="Proteomes" id="UP000240830">
    <property type="component" value="Unassembled WGS sequence"/>
</dbReference>
<dbReference type="PANTHER" id="PTHR45987">
    <property type="entry name" value="39S RIBOSOMAL PROTEIN L12"/>
    <property type="match status" value="1"/>
</dbReference>
<dbReference type="SUPFAM" id="SSF54736">
    <property type="entry name" value="ClpS-like"/>
    <property type="match status" value="1"/>
</dbReference>
<evidence type="ECO:0000259" key="5">
    <source>
        <dbReference type="Pfam" id="PF16320"/>
    </source>
</evidence>
<dbReference type="Pfam" id="PF16320">
    <property type="entry name" value="Ribosomal_L12_N"/>
    <property type="match status" value="1"/>
</dbReference>
<dbReference type="STRING" id="1246581.A0A2H9TQI2"/>
<keyword evidence="3" id="KW-0687">Ribonucleoprotein</keyword>
<dbReference type="CDD" id="cd00387">
    <property type="entry name" value="Ribosomal_L7_L12"/>
    <property type="match status" value="1"/>
</dbReference>
<dbReference type="InterPro" id="IPR013823">
    <property type="entry name" value="Ribosomal_bL12_C"/>
</dbReference>
<comment type="similarity">
    <text evidence="1">Belongs to the bacterial ribosomal protein bL12 family.</text>
</comment>
<feature type="domain" description="Large ribosomal subunit protein bL12 oligomerization" evidence="5">
    <location>
        <begin position="40"/>
        <end position="84"/>
    </location>
</feature>
<keyword evidence="7" id="KW-1185">Reference proteome</keyword>
<evidence type="ECO:0000256" key="1">
    <source>
        <dbReference type="ARBA" id="ARBA00007197"/>
    </source>
</evidence>
<reference evidence="6 7" key="1">
    <citation type="submission" date="2016-10" db="EMBL/GenBank/DDBJ databases">
        <title>The genome of Paramicrosporidium saccamoebae is the missing link in understanding Cryptomycota and Microsporidia evolution.</title>
        <authorList>
            <person name="Quandt C.A."/>
            <person name="Beaudet D."/>
            <person name="Corsaro D."/>
            <person name="Michel R."/>
            <person name="Corradi N."/>
            <person name="James T."/>
        </authorList>
    </citation>
    <scope>NUCLEOTIDE SEQUENCE [LARGE SCALE GENOMIC DNA]</scope>
    <source>
        <strain evidence="6 7">KSL3</strain>
    </source>
</reference>
<evidence type="ECO:0000313" key="7">
    <source>
        <dbReference type="Proteomes" id="UP000240830"/>
    </source>
</evidence>
<dbReference type="InterPro" id="IPR036235">
    <property type="entry name" value="Ribosomal_bL12_oligo_N_sf"/>
</dbReference>
<dbReference type="EMBL" id="MTSL01000027">
    <property type="protein sequence ID" value="PJF19920.1"/>
    <property type="molecule type" value="Genomic_DNA"/>
</dbReference>
<dbReference type="InterPro" id="IPR008932">
    <property type="entry name" value="Ribosomal_bL12_oligo"/>
</dbReference>
<dbReference type="GO" id="GO:0003735">
    <property type="term" value="F:structural constituent of ribosome"/>
    <property type="evidence" value="ECO:0007669"/>
    <property type="project" value="EnsemblFungi"/>
</dbReference>
<feature type="domain" description="Large ribosomal subunit protein bL12 C-terminal" evidence="4">
    <location>
        <begin position="95"/>
        <end position="162"/>
    </location>
</feature>
<gene>
    <name evidence="6" type="ORF">PSACC_00259</name>
</gene>
<dbReference type="FunFam" id="3.30.1390.10:FF:000001">
    <property type="entry name" value="50S ribosomal protein L7/L12"/>
    <property type="match status" value="1"/>
</dbReference>
<dbReference type="GO" id="GO:0042645">
    <property type="term" value="C:mitochondrial nucleoid"/>
    <property type="evidence" value="ECO:0007669"/>
    <property type="project" value="EnsemblFungi"/>
</dbReference>
<dbReference type="GO" id="GO:0005762">
    <property type="term" value="C:mitochondrial large ribosomal subunit"/>
    <property type="evidence" value="ECO:0007669"/>
    <property type="project" value="EnsemblFungi"/>
</dbReference>
<evidence type="ECO:0000256" key="3">
    <source>
        <dbReference type="ARBA" id="ARBA00023274"/>
    </source>
</evidence>
<dbReference type="SUPFAM" id="SSF48300">
    <property type="entry name" value="Ribosomal protein L7/12, oligomerisation (N-terminal) domain"/>
    <property type="match status" value="1"/>
</dbReference>
<dbReference type="Gene3D" id="3.30.1390.10">
    <property type="match status" value="1"/>
</dbReference>
<sequence length="163" mass="17487">MVRCFATTTTPTVEAISAVKASIPSASVDTVPHSPELAGLVDHICQLNLIQTAQLVSLLKKRLNLPDIIAAPAMAAAPAQAAAAPVEPVVEKTEFRVTLEKFDPASKAKIIREIKSLLPQLNLVEAKTFVESAPKLIKEKVKKDEAEKLKKTLEDLGATITLD</sequence>
<keyword evidence="2" id="KW-0689">Ribosomal protein</keyword>
<dbReference type="InterPro" id="IPR000206">
    <property type="entry name" value="Ribosomal_bL12"/>
</dbReference>
<evidence type="ECO:0000313" key="6">
    <source>
        <dbReference type="EMBL" id="PJF19920.1"/>
    </source>
</evidence>
<name>A0A2H9TQI2_9FUNG</name>
<dbReference type="InterPro" id="IPR014719">
    <property type="entry name" value="Ribosomal_bL12_C/ClpS-like"/>
</dbReference>
<dbReference type="GO" id="GO:0003729">
    <property type="term" value="F:mRNA binding"/>
    <property type="evidence" value="ECO:0007669"/>
    <property type="project" value="TreeGrafter"/>
</dbReference>
<evidence type="ECO:0000256" key="2">
    <source>
        <dbReference type="ARBA" id="ARBA00022980"/>
    </source>
</evidence>
<protein>
    <submittedName>
        <fullName evidence="6">Uncharacterized protein</fullName>
    </submittedName>
</protein>
<proteinExistence type="inferred from homology"/>
<dbReference type="PANTHER" id="PTHR45987:SF4">
    <property type="entry name" value="LARGE RIBOSOMAL SUBUNIT PROTEIN BL12M"/>
    <property type="match status" value="1"/>
</dbReference>